<evidence type="ECO:0000313" key="9">
    <source>
        <dbReference type="EMBL" id="HBP30745.1"/>
    </source>
</evidence>
<dbReference type="Gene3D" id="1.10.3720.10">
    <property type="entry name" value="MetI-like"/>
    <property type="match status" value="1"/>
</dbReference>
<feature type="transmembrane region" description="Helical" evidence="7">
    <location>
        <begin position="106"/>
        <end position="125"/>
    </location>
</feature>
<evidence type="ECO:0000256" key="5">
    <source>
        <dbReference type="ARBA" id="ARBA00022989"/>
    </source>
</evidence>
<dbReference type="PANTHER" id="PTHR30151:SF20">
    <property type="entry name" value="ABC TRANSPORTER PERMEASE PROTEIN HI_0355-RELATED"/>
    <property type="match status" value="1"/>
</dbReference>
<organism evidence="9 10">
    <name type="scientific">Advenella kashmirensis</name>
    <dbReference type="NCBI Taxonomy" id="310575"/>
    <lineage>
        <taxon>Bacteria</taxon>
        <taxon>Pseudomonadati</taxon>
        <taxon>Pseudomonadota</taxon>
        <taxon>Betaproteobacteria</taxon>
        <taxon>Burkholderiales</taxon>
        <taxon>Alcaligenaceae</taxon>
    </lineage>
</organism>
<protein>
    <submittedName>
        <fullName evidence="9">ABC transporter permease</fullName>
    </submittedName>
</protein>
<keyword evidence="6 7" id="KW-0472">Membrane</keyword>
<evidence type="ECO:0000256" key="4">
    <source>
        <dbReference type="ARBA" id="ARBA00022692"/>
    </source>
</evidence>
<feature type="transmembrane region" description="Helical" evidence="7">
    <location>
        <begin position="62"/>
        <end position="85"/>
    </location>
</feature>
<reference evidence="9 10" key="1">
    <citation type="journal article" date="2018" name="Nat. Biotechnol.">
        <title>A standardized bacterial taxonomy based on genome phylogeny substantially revises the tree of life.</title>
        <authorList>
            <person name="Parks D.H."/>
            <person name="Chuvochina M."/>
            <person name="Waite D.W."/>
            <person name="Rinke C."/>
            <person name="Skarshewski A."/>
            <person name="Chaumeil P.A."/>
            <person name="Hugenholtz P."/>
        </authorList>
    </citation>
    <scope>NUCLEOTIDE SEQUENCE [LARGE SCALE GENOMIC DNA]</scope>
    <source>
        <strain evidence="9">UBA10707</strain>
    </source>
</reference>
<comment type="caution">
    <text evidence="9">The sequence shown here is derived from an EMBL/GenBank/DDBJ whole genome shotgun (WGS) entry which is preliminary data.</text>
</comment>
<keyword evidence="2 7" id="KW-0813">Transport</keyword>
<dbReference type="Pfam" id="PF00528">
    <property type="entry name" value="BPD_transp_1"/>
    <property type="match status" value="1"/>
</dbReference>
<dbReference type="PROSITE" id="PS50928">
    <property type="entry name" value="ABC_TM1"/>
    <property type="match status" value="1"/>
</dbReference>
<evidence type="ECO:0000259" key="8">
    <source>
        <dbReference type="PROSITE" id="PS50928"/>
    </source>
</evidence>
<name>A0A356LJQ2_9BURK</name>
<feature type="transmembrane region" description="Helical" evidence="7">
    <location>
        <begin position="215"/>
        <end position="238"/>
    </location>
</feature>
<dbReference type="PANTHER" id="PTHR30151">
    <property type="entry name" value="ALKANE SULFONATE ABC TRANSPORTER-RELATED, MEMBRANE SUBUNIT"/>
    <property type="match status" value="1"/>
</dbReference>
<comment type="similarity">
    <text evidence="7">Belongs to the binding-protein-dependent transport system permease family.</text>
</comment>
<proteinExistence type="inferred from homology"/>
<keyword evidence="4 7" id="KW-0812">Transmembrane</keyword>
<sequence>MNRVQLRQALSPWLTAVGMFLIWEFACRIWAVPEIILPAPSAIFQAMLDFWPSLIEGAAQTLFTTVIGFFLALLFGLLLGVTVGASPAIYRAINPIMIGFNSIPKVAVVPVLVMWFGIGTIPAVLCAFLTAFFPIAVNVATGIATLEPELADVLRSLGARRSVILRKVAIPRSLPYLFASLKISITLAFVGSVVSEMVASNAGIGYLLLNASSSFRVSLVFASLTVVAILGICMYGLADFVEKRSTGWVRRGNESGDALGGGL</sequence>
<keyword evidence="5 7" id="KW-1133">Transmembrane helix</keyword>
<dbReference type="CDD" id="cd06261">
    <property type="entry name" value="TM_PBP2"/>
    <property type="match status" value="1"/>
</dbReference>
<evidence type="ECO:0000256" key="7">
    <source>
        <dbReference type="RuleBase" id="RU363032"/>
    </source>
</evidence>
<evidence type="ECO:0000256" key="2">
    <source>
        <dbReference type="ARBA" id="ARBA00022448"/>
    </source>
</evidence>
<keyword evidence="3" id="KW-1003">Cell membrane</keyword>
<dbReference type="InterPro" id="IPR035906">
    <property type="entry name" value="MetI-like_sf"/>
</dbReference>
<dbReference type="Proteomes" id="UP000264036">
    <property type="component" value="Unassembled WGS sequence"/>
</dbReference>
<dbReference type="InterPro" id="IPR000515">
    <property type="entry name" value="MetI-like"/>
</dbReference>
<feature type="transmembrane region" description="Helical" evidence="7">
    <location>
        <begin position="12"/>
        <end position="31"/>
    </location>
</feature>
<accession>A0A356LJQ2</accession>
<dbReference type="GO" id="GO:0005886">
    <property type="term" value="C:plasma membrane"/>
    <property type="evidence" value="ECO:0007669"/>
    <property type="project" value="UniProtKB-SubCell"/>
</dbReference>
<dbReference type="EMBL" id="DOEK01000030">
    <property type="protein sequence ID" value="HBP30745.1"/>
    <property type="molecule type" value="Genomic_DNA"/>
</dbReference>
<evidence type="ECO:0000256" key="1">
    <source>
        <dbReference type="ARBA" id="ARBA00004651"/>
    </source>
</evidence>
<dbReference type="GO" id="GO:0055085">
    <property type="term" value="P:transmembrane transport"/>
    <property type="evidence" value="ECO:0007669"/>
    <property type="project" value="InterPro"/>
</dbReference>
<dbReference type="SUPFAM" id="SSF161098">
    <property type="entry name" value="MetI-like"/>
    <property type="match status" value="1"/>
</dbReference>
<evidence type="ECO:0000256" key="6">
    <source>
        <dbReference type="ARBA" id="ARBA00023136"/>
    </source>
</evidence>
<evidence type="ECO:0000256" key="3">
    <source>
        <dbReference type="ARBA" id="ARBA00022475"/>
    </source>
</evidence>
<gene>
    <name evidence="9" type="ORF">DD666_15160</name>
</gene>
<dbReference type="AlphaFoldDB" id="A0A356LJQ2"/>
<feature type="domain" description="ABC transmembrane type-1" evidence="8">
    <location>
        <begin position="58"/>
        <end position="238"/>
    </location>
</feature>
<comment type="subcellular location">
    <subcellularLocation>
        <location evidence="1 7">Cell membrane</location>
        <topology evidence="1 7">Multi-pass membrane protein</topology>
    </subcellularLocation>
</comment>
<evidence type="ECO:0000313" key="10">
    <source>
        <dbReference type="Proteomes" id="UP000264036"/>
    </source>
</evidence>